<evidence type="ECO:0000259" key="2">
    <source>
        <dbReference type="Pfam" id="PF07486"/>
    </source>
</evidence>
<feature type="domain" description="Cell wall hydrolase SleB" evidence="2">
    <location>
        <begin position="126"/>
        <end position="233"/>
    </location>
</feature>
<accession>A0ABV7J5A7</accession>
<proteinExistence type="predicted"/>
<evidence type="ECO:0000313" key="3">
    <source>
        <dbReference type="EMBL" id="MFC3182577.1"/>
    </source>
</evidence>
<feature type="chain" id="PRO_5045219366" evidence="1">
    <location>
        <begin position="24"/>
        <end position="236"/>
    </location>
</feature>
<keyword evidence="4" id="KW-1185">Reference proteome</keyword>
<dbReference type="InterPro" id="IPR042047">
    <property type="entry name" value="SleB_dom1"/>
</dbReference>
<comment type="caution">
    <text evidence="3">The sequence shown here is derived from an EMBL/GenBank/DDBJ whole genome shotgun (WGS) entry which is preliminary data.</text>
</comment>
<keyword evidence="3" id="KW-0378">Hydrolase</keyword>
<evidence type="ECO:0000256" key="1">
    <source>
        <dbReference type="SAM" id="SignalP"/>
    </source>
</evidence>
<dbReference type="EMBL" id="JBHRTO010000002">
    <property type="protein sequence ID" value="MFC3182577.1"/>
    <property type="molecule type" value="Genomic_DNA"/>
</dbReference>
<dbReference type="RefSeq" id="WP_380074236.1">
    <property type="nucleotide sequence ID" value="NZ_JBHRTO010000002.1"/>
</dbReference>
<dbReference type="InterPro" id="IPR011105">
    <property type="entry name" value="Cell_wall_hydrolase_SleB"/>
</dbReference>
<dbReference type="Pfam" id="PF07486">
    <property type="entry name" value="Hydrolase_2"/>
    <property type="match status" value="1"/>
</dbReference>
<sequence length="236" mass="25261">MRFHQAWTSAAAALCVLSGAAFADVTVSHSNDPSLLMGSQMASLFGAEHQAFDALPEGKLTAMAVGPKVATPVAEKPKAAKADEKAALQNPVLVSYSPEWLMAQPAATGDAQWQCLKTAIYFESRGETLKGQFAVAEVVLNRVDSPRYPKTVCGVVQQRGSGSCAFSYSCDGQQDVMTDRSSAEIAGRIARVMLDGAPRQLTAGATYFHTRAVSPSWSRQFPRTASIGSHVFYRQP</sequence>
<keyword evidence="1" id="KW-0732">Signal</keyword>
<dbReference type="Proteomes" id="UP001595547">
    <property type="component" value="Unassembled WGS sequence"/>
</dbReference>
<name>A0ABV7J5A7_9RHOB</name>
<dbReference type="Gene3D" id="1.10.10.2520">
    <property type="entry name" value="Cell wall hydrolase SleB, domain 1"/>
    <property type="match status" value="1"/>
</dbReference>
<gene>
    <name evidence="3" type="ORF">ACFOGH_16390</name>
</gene>
<evidence type="ECO:0000313" key="4">
    <source>
        <dbReference type="Proteomes" id="UP001595547"/>
    </source>
</evidence>
<feature type="signal peptide" evidence="1">
    <location>
        <begin position="1"/>
        <end position="23"/>
    </location>
</feature>
<dbReference type="GO" id="GO:0016787">
    <property type="term" value="F:hydrolase activity"/>
    <property type="evidence" value="ECO:0007669"/>
    <property type="project" value="UniProtKB-KW"/>
</dbReference>
<protein>
    <submittedName>
        <fullName evidence="3">Cell wall hydrolase</fullName>
    </submittedName>
</protein>
<organism evidence="3 4">
    <name type="scientific">Cypionkella sinensis</name>
    <dbReference type="NCBI Taxonomy" id="1756043"/>
    <lineage>
        <taxon>Bacteria</taxon>
        <taxon>Pseudomonadati</taxon>
        <taxon>Pseudomonadota</taxon>
        <taxon>Alphaproteobacteria</taxon>
        <taxon>Rhodobacterales</taxon>
        <taxon>Paracoccaceae</taxon>
        <taxon>Cypionkella</taxon>
    </lineage>
</organism>
<reference evidence="4" key="1">
    <citation type="journal article" date="2019" name="Int. J. Syst. Evol. Microbiol.">
        <title>The Global Catalogue of Microorganisms (GCM) 10K type strain sequencing project: providing services to taxonomists for standard genome sequencing and annotation.</title>
        <authorList>
            <consortium name="The Broad Institute Genomics Platform"/>
            <consortium name="The Broad Institute Genome Sequencing Center for Infectious Disease"/>
            <person name="Wu L."/>
            <person name="Ma J."/>
        </authorList>
    </citation>
    <scope>NUCLEOTIDE SEQUENCE [LARGE SCALE GENOMIC DNA]</scope>
    <source>
        <strain evidence="4">KCTC 52039</strain>
    </source>
</reference>